<feature type="repeat" description="FG-GAP" evidence="1">
    <location>
        <begin position="2"/>
        <end position="69"/>
    </location>
</feature>
<dbReference type="AlphaFoldDB" id="A0A8J2L1Y4"/>
<dbReference type="GO" id="GO:0007229">
    <property type="term" value="P:integrin-mediated signaling pathway"/>
    <property type="evidence" value="ECO:0007669"/>
    <property type="project" value="TreeGrafter"/>
</dbReference>
<dbReference type="GO" id="GO:0033627">
    <property type="term" value="P:cell adhesion mediated by integrin"/>
    <property type="evidence" value="ECO:0007669"/>
    <property type="project" value="TreeGrafter"/>
</dbReference>
<feature type="repeat" description="FG-GAP" evidence="1">
    <location>
        <begin position="71"/>
        <end position="128"/>
    </location>
</feature>
<evidence type="ECO:0000313" key="3">
    <source>
        <dbReference type="Proteomes" id="UP000708208"/>
    </source>
</evidence>
<keyword evidence="3" id="KW-1185">Reference proteome</keyword>
<dbReference type="Proteomes" id="UP000708208">
    <property type="component" value="Unassembled WGS sequence"/>
</dbReference>
<proteinExistence type="predicted"/>
<sequence>YDEFAIKGEQFGSYFGASLESVDINGDGFDDLLVGAPLMDTHRVRVNSSIAGDHGCIYIYTAQRGRNRFGEVLKRECGDAPGGRFGTSIAQLGDLNQDDYNDFAVGAPYEENGGAVYIFYGARDSNFKRLRISGQEYQS</sequence>
<dbReference type="PANTHER" id="PTHR23220">
    <property type="entry name" value="INTEGRIN ALPHA"/>
    <property type="match status" value="1"/>
</dbReference>
<dbReference type="InterPro" id="IPR013517">
    <property type="entry name" value="FG-GAP"/>
</dbReference>
<gene>
    <name evidence="2" type="ORF">AFUS01_LOCUS35955</name>
</gene>
<dbReference type="PROSITE" id="PS51470">
    <property type="entry name" value="FG_GAP"/>
    <property type="match status" value="2"/>
</dbReference>
<dbReference type="PANTHER" id="PTHR23220:SF122">
    <property type="entry name" value="INTEGRIN ALPHA-PS1"/>
    <property type="match status" value="1"/>
</dbReference>
<reference evidence="2" key="1">
    <citation type="submission" date="2021-06" db="EMBL/GenBank/DDBJ databases">
        <authorList>
            <person name="Hodson N. C."/>
            <person name="Mongue J. A."/>
            <person name="Jaron S. K."/>
        </authorList>
    </citation>
    <scope>NUCLEOTIDE SEQUENCE</scope>
</reference>
<dbReference type="GO" id="GO:0098609">
    <property type="term" value="P:cell-cell adhesion"/>
    <property type="evidence" value="ECO:0007669"/>
    <property type="project" value="TreeGrafter"/>
</dbReference>
<dbReference type="SMART" id="SM00191">
    <property type="entry name" value="Int_alpha"/>
    <property type="match status" value="2"/>
</dbReference>
<dbReference type="OrthoDB" id="5573735at2759"/>
<dbReference type="GO" id="GO:0008305">
    <property type="term" value="C:integrin complex"/>
    <property type="evidence" value="ECO:0007669"/>
    <property type="project" value="TreeGrafter"/>
</dbReference>
<dbReference type="EMBL" id="CAJVCH010537741">
    <property type="protein sequence ID" value="CAG7825871.1"/>
    <property type="molecule type" value="Genomic_DNA"/>
</dbReference>
<dbReference type="InterPro" id="IPR013519">
    <property type="entry name" value="Int_alpha_beta-p"/>
</dbReference>
<feature type="non-terminal residue" evidence="2">
    <location>
        <position position="1"/>
    </location>
</feature>
<organism evidence="2 3">
    <name type="scientific">Allacma fusca</name>
    <dbReference type="NCBI Taxonomy" id="39272"/>
    <lineage>
        <taxon>Eukaryota</taxon>
        <taxon>Metazoa</taxon>
        <taxon>Ecdysozoa</taxon>
        <taxon>Arthropoda</taxon>
        <taxon>Hexapoda</taxon>
        <taxon>Collembola</taxon>
        <taxon>Symphypleona</taxon>
        <taxon>Sminthuridae</taxon>
        <taxon>Allacma</taxon>
    </lineage>
</organism>
<evidence type="ECO:0000313" key="2">
    <source>
        <dbReference type="EMBL" id="CAG7825871.1"/>
    </source>
</evidence>
<comment type="caution">
    <text evidence="2">The sequence shown here is derived from an EMBL/GenBank/DDBJ whole genome shotgun (WGS) entry which is preliminary data.</text>
</comment>
<accession>A0A8J2L1Y4</accession>
<evidence type="ECO:0000256" key="1">
    <source>
        <dbReference type="PROSITE-ProRule" id="PRU00803"/>
    </source>
</evidence>
<name>A0A8J2L1Y4_9HEXA</name>
<protein>
    <submittedName>
        <fullName evidence="2">Uncharacterized protein</fullName>
    </submittedName>
</protein>
<feature type="non-terminal residue" evidence="2">
    <location>
        <position position="139"/>
    </location>
</feature>
<dbReference type="GO" id="GO:0009897">
    <property type="term" value="C:external side of plasma membrane"/>
    <property type="evidence" value="ECO:0007669"/>
    <property type="project" value="TreeGrafter"/>
</dbReference>
<dbReference type="GO" id="GO:0007160">
    <property type="term" value="P:cell-matrix adhesion"/>
    <property type="evidence" value="ECO:0007669"/>
    <property type="project" value="TreeGrafter"/>
</dbReference>
<dbReference type="Pfam" id="PF01839">
    <property type="entry name" value="FG-GAP"/>
    <property type="match status" value="2"/>
</dbReference>
<dbReference type="GO" id="GO:0005178">
    <property type="term" value="F:integrin binding"/>
    <property type="evidence" value="ECO:0007669"/>
    <property type="project" value="TreeGrafter"/>
</dbReference>